<feature type="region of interest" description="Disordered" evidence="1">
    <location>
        <begin position="136"/>
        <end position="165"/>
    </location>
</feature>
<organism evidence="2 3">
    <name type="scientific">Vitis rotundifolia</name>
    <name type="common">Muscadine grape</name>
    <dbReference type="NCBI Taxonomy" id="103349"/>
    <lineage>
        <taxon>Eukaryota</taxon>
        <taxon>Viridiplantae</taxon>
        <taxon>Streptophyta</taxon>
        <taxon>Embryophyta</taxon>
        <taxon>Tracheophyta</taxon>
        <taxon>Spermatophyta</taxon>
        <taxon>Magnoliopsida</taxon>
        <taxon>eudicotyledons</taxon>
        <taxon>Gunneridae</taxon>
        <taxon>Pentapetalae</taxon>
        <taxon>rosids</taxon>
        <taxon>Vitales</taxon>
        <taxon>Vitaceae</taxon>
        <taxon>Viteae</taxon>
        <taxon>Vitis</taxon>
    </lineage>
</organism>
<comment type="caution">
    <text evidence="2">The sequence shown here is derived from an EMBL/GenBank/DDBJ whole genome shotgun (WGS) entry which is preliminary data.</text>
</comment>
<name>A0AA38ZIU7_VITRO</name>
<feature type="compositionally biased region" description="Polar residues" evidence="1">
    <location>
        <begin position="9"/>
        <end position="19"/>
    </location>
</feature>
<evidence type="ECO:0000256" key="1">
    <source>
        <dbReference type="SAM" id="MobiDB-lite"/>
    </source>
</evidence>
<evidence type="ECO:0000313" key="2">
    <source>
        <dbReference type="EMBL" id="KAJ9689883.1"/>
    </source>
</evidence>
<feature type="compositionally biased region" description="Basic and acidic residues" evidence="1">
    <location>
        <begin position="20"/>
        <end position="29"/>
    </location>
</feature>
<dbReference type="Proteomes" id="UP001168098">
    <property type="component" value="Unassembled WGS sequence"/>
</dbReference>
<feature type="region of interest" description="Disordered" evidence="1">
    <location>
        <begin position="1"/>
        <end position="70"/>
    </location>
</feature>
<proteinExistence type="predicted"/>
<feature type="compositionally biased region" description="Basic and acidic residues" evidence="1">
    <location>
        <begin position="45"/>
        <end position="68"/>
    </location>
</feature>
<sequence length="193" mass="21593">MGAKLCCMSLSTSDFSSESKAIEGHEQKPPSRSTRLNFIIRPSRMKKEDEEKKKKRDHDQRLPPEKKAMKMRNLATLEEWLLSSPGMKPADSITGGELHVFKQLSKHRVHPSSSRVHAELITPSPGDRIISLDRIDEGDHHGGGEETLEVGSSVGRSKSGQLGRKVTFRRPEADIIVFYSPEGTYEESNEDSP</sequence>
<reference evidence="2 3" key="1">
    <citation type="journal article" date="2023" name="BMC Biotechnol.">
        <title>Vitis rotundifolia cv Carlos genome sequencing.</title>
        <authorList>
            <person name="Huff M."/>
            <person name="Hulse-Kemp A."/>
            <person name="Scheffler B."/>
            <person name="Youngblood R."/>
            <person name="Simpson S."/>
            <person name="Babiker E."/>
            <person name="Staton M."/>
        </authorList>
    </citation>
    <scope>NUCLEOTIDE SEQUENCE [LARGE SCALE GENOMIC DNA]</scope>
    <source>
        <tissue evidence="2">Leaf</tissue>
    </source>
</reference>
<keyword evidence="3" id="KW-1185">Reference proteome</keyword>
<evidence type="ECO:0000313" key="3">
    <source>
        <dbReference type="Proteomes" id="UP001168098"/>
    </source>
</evidence>
<dbReference type="EMBL" id="JARBHA010000010">
    <property type="protein sequence ID" value="KAJ9689883.1"/>
    <property type="molecule type" value="Genomic_DNA"/>
</dbReference>
<gene>
    <name evidence="2" type="ORF">PVL29_012513</name>
</gene>
<protein>
    <submittedName>
        <fullName evidence="2">Uncharacterized protein</fullName>
    </submittedName>
</protein>
<accession>A0AA38ZIU7</accession>
<dbReference type="AlphaFoldDB" id="A0AA38ZIU7"/>